<comment type="caution">
    <text evidence="3">The sequence shown here is derived from an EMBL/GenBank/DDBJ whole genome shotgun (WGS) entry which is preliminary data.</text>
</comment>
<feature type="compositionally biased region" description="Basic and acidic residues" evidence="1">
    <location>
        <begin position="626"/>
        <end position="649"/>
    </location>
</feature>
<name>A0ABP9JE44_9ACTN</name>
<keyword evidence="4" id="KW-1185">Reference proteome</keyword>
<evidence type="ECO:0000256" key="2">
    <source>
        <dbReference type="SAM" id="Phobius"/>
    </source>
</evidence>
<reference evidence="4" key="1">
    <citation type="journal article" date="2019" name="Int. J. Syst. Evol. Microbiol.">
        <title>The Global Catalogue of Microorganisms (GCM) 10K type strain sequencing project: providing services to taxonomists for standard genome sequencing and annotation.</title>
        <authorList>
            <consortium name="The Broad Institute Genomics Platform"/>
            <consortium name="The Broad Institute Genome Sequencing Center for Infectious Disease"/>
            <person name="Wu L."/>
            <person name="Ma J."/>
        </authorList>
    </citation>
    <scope>NUCLEOTIDE SEQUENCE [LARGE SCALE GENOMIC DNA]</scope>
    <source>
        <strain evidence="4">JCM 18409</strain>
    </source>
</reference>
<evidence type="ECO:0008006" key="5">
    <source>
        <dbReference type="Google" id="ProtNLM"/>
    </source>
</evidence>
<feature type="transmembrane region" description="Helical" evidence="2">
    <location>
        <begin position="412"/>
        <end position="435"/>
    </location>
</feature>
<feature type="transmembrane region" description="Helical" evidence="2">
    <location>
        <begin position="336"/>
        <end position="359"/>
    </location>
</feature>
<gene>
    <name evidence="3" type="ORF">GCM10023335_64380</name>
</gene>
<feature type="region of interest" description="Disordered" evidence="1">
    <location>
        <begin position="559"/>
        <end position="676"/>
    </location>
</feature>
<organism evidence="3 4">
    <name type="scientific">Streptomyces siamensis</name>
    <dbReference type="NCBI Taxonomy" id="1274986"/>
    <lineage>
        <taxon>Bacteria</taxon>
        <taxon>Bacillati</taxon>
        <taxon>Actinomycetota</taxon>
        <taxon>Actinomycetes</taxon>
        <taxon>Kitasatosporales</taxon>
        <taxon>Streptomycetaceae</taxon>
        <taxon>Streptomyces</taxon>
    </lineage>
</organism>
<feature type="transmembrane region" description="Helical" evidence="2">
    <location>
        <begin position="124"/>
        <end position="144"/>
    </location>
</feature>
<evidence type="ECO:0000313" key="3">
    <source>
        <dbReference type="EMBL" id="GAA5027538.1"/>
    </source>
</evidence>
<feature type="transmembrane region" description="Helical" evidence="2">
    <location>
        <begin position="269"/>
        <end position="291"/>
    </location>
</feature>
<evidence type="ECO:0000256" key="1">
    <source>
        <dbReference type="SAM" id="MobiDB-lite"/>
    </source>
</evidence>
<keyword evidence="2" id="KW-1133">Transmembrane helix</keyword>
<feature type="transmembrane region" description="Helical" evidence="2">
    <location>
        <begin position="93"/>
        <end position="112"/>
    </location>
</feature>
<feature type="transmembrane region" description="Helical" evidence="2">
    <location>
        <begin position="156"/>
        <end position="177"/>
    </location>
</feature>
<evidence type="ECO:0000313" key="4">
    <source>
        <dbReference type="Proteomes" id="UP001501759"/>
    </source>
</evidence>
<feature type="compositionally biased region" description="Basic and acidic residues" evidence="1">
    <location>
        <begin position="562"/>
        <end position="610"/>
    </location>
</feature>
<feature type="transmembrane region" description="Helical" evidence="2">
    <location>
        <begin position="380"/>
        <end position="406"/>
    </location>
</feature>
<feature type="compositionally biased region" description="Low complexity" evidence="1">
    <location>
        <begin position="491"/>
        <end position="503"/>
    </location>
</feature>
<keyword evidence="2" id="KW-0472">Membrane</keyword>
<dbReference type="EMBL" id="BAABKB010000030">
    <property type="protein sequence ID" value="GAA5027538.1"/>
    <property type="molecule type" value="Genomic_DNA"/>
</dbReference>
<proteinExistence type="predicted"/>
<protein>
    <recommendedName>
        <fullName evidence="5">Integral membrane protein</fullName>
    </recommendedName>
</protein>
<feature type="transmembrane region" description="Helical" evidence="2">
    <location>
        <begin position="29"/>
        <end position="52"/>
    </location>
</feature>
<dbReference type="Pfam" id="PF19877">
    <property type="entry name" value="DUF6350"/>
    <property type="match status" value="1"/>
</dbReference>
<feature type="region of interest" description="Disordered" evidence="1">
    <location>
        <begin position="469"/>
        <end position="532"/>
    </location>
</feature>
<dbReference type="Proteomes" id="UP001501759">
    <property type="component" value="Unassembled WGS sequence"/>
</dbReference>
<keyword evidence="2" id="KW-0812">Transmembrane</keyword>
<feature type="transmembrane region" description="Helical" evidence="2">
    <location>
        <begin position="227"/>
        <end position="249"/>
    </location>
</feature>
<feature type="compositionally biased region" description="Basic and acidic residues" evidence="1">
    <location>
        <begin position="659"/>
        <end position="676"/>
    </location>
</feature>
<dbReference type="InterPro" id="IPR045931">
    <property type="entry name" value="DUF6350"/>
</dbReference>
<feature type="transmembrane region" description="Helical" evidence="2">
    <location>
        <begin position="64"/>
        <end position="81"/>
    </location>
</feature>
<sequence length="676" mass="69204">MTHMTDRRPPLPILLVRLRDRSPGLGSGLLGGAVAAGLGLGSSAVLVMALWISSPYPDSGPGGALHVAASLWLLAHGVELIRTDTLSGLPMPVGVTPLLLPALPLWLVHRAARDAAEGVRAAPATAWAGVVAGYLSVGTAAALYASGGALRPSWGWVVVCLPPLAALAAGAGVWTAYGRPRGPLPPWASRVPRRLPARPAAAVRRLVAVGERLLGGEDRFLGGALRAAAAGTAVLVGGGALLVAVSLAWHGGVARDSFLQLTDVWSGRLAVLLLCLALVPNAAVWGAAYGLGPGVVLGTGHVAGPLSVAAAGPRASTDLLPAFPLLAAVPGEKGPFGWATGVLPVAAGATVAWFVVGVAAPPDGAAQEAWSRKRTAGAALLAAGWCGGVFGLLAALAGGPLGVAALTDFGPVWWQVGPAAALWAAAVGVPVAVGLRGRRVRRGPRAAAGGSAAAGKFLRRRPAFSPFRLPWGSRPYGPSRPRPRDDLGEPAAGASAGGAAAAGRADDFEPYDFLPVDTPGSLWDEDPADVTGSIRHEPAADAEGFPWHEEASREARWAALREAARLPDPAVREAAERPEPSGPDARDSVEPRDRAPGDAERPSESRDPAPRDTTGLTDPRYLLSRDAARPSDPRDPAPREDREPRDPGPRDAVGSTHTGDAELRDVTGPPEPRDPA</sequence>
<accession>A0ABP9JE44</accession>